<evidence type="ECO:0000256" key="1">
    <source>
        <dbReference type="SAM" id="SignalP"/>
    </source>
</evidence>
<dbReference type="Pfam" id="PF07589">
    <property type="entry name" value="PEP-CTERM"/>
    <property type="match status" value="1"/>
</dbReference>
<organism evidence="3 4">
    <name type="scientific">Pseudoduganella chitinolytica</name>
    <dbReference type="NCBI Taxonomy" id="34070"/>
    <lineage>
        <taxon>Bacteria</taxon>
        <taxon>Pseudomonadati</taxon>
        <taxon>Pseudomonadota</taxon>
        <taxon>Betaproteobacteria</taxon>
        <taxon>Burkholderiales</taxon>
        <taxon>Oxalobacteraceae</taxon>
        <taxon>Telluria group</taxon>
        <taxon>Pseudoduganella</taxon>
    </lineage>
</organism>
<dbReference type="Proteomes" id="UP001216510">
    <property type="component" value="Chromosome"/>
</dbReference>
<dbReference type="EMBL" id="CP119083">
    <property type="protein sequence ID" value="WEF35068.1"/>
    <property type="molecule type" value="Genomic_DNA"/>
</dbReference>
<proteinExistence type="predicted"/>
<feature type="domain" description="Ice-binding protein C-terminal" evidence="2">
    <location>
        <begin position="173"/>
        <end position="197"/>
    </location>
</feature>
<sequence>MVRKSLQALTACAVLATSAAAGAATNLALDGSFEAVPVPAGEYVIVGQVGEWLSDTHGIEVRNDNAGTAYEGNNFVELDTDRNSSMFQQIRTRPGQEYLVSFAFRDRDGVDPSSQGVQVLWAGYVIGTFNGAADWEMRQLTVHALTRYSELEFRAVGASDSLGTSLDAVSVIAVPEPQTYAMLLAGMVLLGVGLRRRQD</sequence>
<reference evidence="3 4" key="1">
    <citation type="submission" date="2023-02" db="EMBL/GenBank/DDBJ databases">
        <title>Gemone sequence of Telluria chitinolytica ACM 3522T.</title>
        <authorList>
            <person name="Frediansyah A."/>
            <person name="Miess H."/>
            <person name="Gross H."/>
        </authorList>
    </citation>
    <scope>NUCLEOTIDE SEQUENCE [LARGE SCALE GENOMIC DNA]</scope>
    <source>
        <strain evidence="3 4">ACM 3522</strain>
    </source>
</reference>
<feature type="chain" id="PRO_5047352076" evidence="1">
    <location>
        <begin position="24"/>
        <end position="199"/>
    </location>
</feature>
<dbReference type="RefSeq" id="WP_277417738.1">
    <property type="nucleotide sequence ID" value="NZ_CP119083.1"/>
</dbReference>
<dbReference type="Gene3D" id="2.60.120.260">
    <property type="entry name" value="Galactose-binding domain-like"/>
    <property type="match status" value="1"/>
</dbReference>
<keyword evidence="4" id="KW-1185">Reference proteome</keyword>
<accession>A0ABY8BJC9</accession>
<evidence type="ECO:0000259" key="2">
    <source>
        <dbReference type="Pfam" id="PF07589"/>
    </source>
</evidence>
<gene>
    <name evidence="3" type="ORF">PX653_09995</name>
</gene>
<evidence type="ECO:0000313" key="4">
    <source>
        <dbReference type="Proteomes" id="UP001216510"/>
    </source>
</evidence>
<evidence type="ECO:0000313" key="3">
    <source>
        <dbReference type="EMBL" id="WEF35068.1"/>
    </source>
</evidence>
<protein>
    <submittedName>
        <fullName evidence="3">PEP-CTERM sorting domain-containing protein</fullName>
    </submittedName>
</protein>
<keyword evidence="1" id="KW-0732">Signal</keyword>
<dbReference type="NCBIfam" id="TIGR02595">
    <property type="entry name" value="PEP_CTERM"/>
    <property type="match status" value="1"/>
</dbReference>
<feature type="signal peptide" evidence="1">
    <location>
        <begin position="1"/>
        <end position="23"/>
    </location>
</feature>
<dbReference type="InterPro" id="IPR013424">
    <property type="entry name" value="Ice-binding_C"/>
</dbReference>
<name>A0ABY8BJC9_9BURK</name>